<reference evidence="2 3" key="1">
    <citation type="submission" date="2019-06" db="EMBL/GenBank/DDBJ databases">
        <title>Genomic Encyclopedia of Type Strains, Phase IV (KMG-V): Genome sequencing to study the core and pangenomes of soil and plant-associated prokaryotes.</title>
        <authorList>
            <person name="Whitman W."/>
        </authorList>
    </citation>
    <scope>NUCLEOTIDE SEQUENCE [LARGE SCALE GENOMIC DNA]</scope>
    <source>
        <strain evidence="2 3">BR 10355</strain>
    </source>
</reference>
<evidence type="ECO:0000313" key="2">
    <source>
        <dbReference type="EMBL" id="TWB87302.1"/>
    </source>
</evidence>
<gene>
    <name evidence="2" type="ORF">FBZ93_12283</name>
</gene>
<proteinExistence type="predicted"/>
<protein>
    <submittedName>
        <fullName evidence="2">Uncharacterized protein</fullName>
    </submittedName>
</protein>
<evidence type="ECO:0000256" key="1">
    <source>
        <dbReference type="SAM" id="MobiDB-lite"/>
    </source>
</evidence>
<comment type="caution">
    <text evidence="2">The sequence shown here is derived from an EMBL/GenBank/DDBJ whole genome shotgun (WGS) entry which is preliminary data.</text>
</comment>
<name>A0A560KVR7_9BRAD</name>
<sequence length="228" mass="24227">MGPVDKAHKKGPMARDARPFANETSVLPDRTSLARSAVATASLFAWRPHRSSCGLNPADQCICPNVIASPSPRATNLPSLLCGSVYQGSYQWAGSDVAPLPIANVALAMALGRICSFLMIRCLWMAGSPHAVALSAGIANPGVLRPMLPGYYALTLQSLSMVMTGLLLAARPGRIHPHLEWILVGAGGSYRFMTEPPTSSANAVVVMFHAIVCAKSRGCTMFYSPFDE</sequence>
<dbReference type="Proteomes" id="UP000321304">
    <property type="component" value="Unassembled WGS sequence"/>
</dbReference>
<feature type="region of interest" description="Disordered" evidence="1">
    <location>
        <begin position="1"/>
        <end position="21"/>
    </location>
</feature>
<evidence type="ECO:0000313" key="3">
    <source>
        <dbReference type="Proteomes" id="UP000321304"/>
    </source>
</evidence>
<accession>A0A560KVR7</accession>
<keyword evidence="3" id="KW-1185">Reference proteome</keyword>
<organism evidence="2 3">
    <name type="scientific">Bradyrhizobium macuxiense</name>
    <dbReference type="NCBI Taxonomy" id="1755647"/>
    <lineage>
        <taxon>Bacteria</taxon>
        <taxon>Pseudomonadati</taxon>
        <taxon>Pseudomonadota</taxon>
        <taxon>Alphaproteobacteria</taxon>
        <taxon>Hyphomicrobiales</taxon>
        <taxon>Nitrobacteraceae</taxon>
        <taxon>Bradyrhizobium</taxon>
    </lineage>
</organism>
<dbReference type="EMBL" id="VITY01000022">
    <property type="protein sequence ID" value="TWB87302.1"/>
    <property type="molecule type" value="Genomic_DNA"/>
</dbReference>
<dbReference type="AlphaFoldDB" id="A0A560KVR7"/>